<reference evidence="1" key="1">
    <citation type="journal article" date="2019" name="Sci. Rep.">
        <title>Draft genome of Tanacetum cinerariifolium, the natural source of mosquito coil.</title>
        <authorList>
            <person name="Yamashiro T."/>
            <person name="Shiraishi A."/>
            <person name="Satake H."/>
            <person name="Nakayama K."/>
        </authorList>
    </citation>
    <scope>NUCLEOTIDE SEQUENCE</scope>
</reference>
<dbReference type="AlphaFoldDB" id="A0A699L022"/>
<proteinExistence type="predicted"/>
<accession>A0A699L022</accession>
<organism evidence="1">
    <name type="scientific">Tanacetum cinerariifolium</name>
    <name type="common">Dalmatian daisy</name>
    <name type="synonym">Chrysanthemum cinerariifolium</name>
    <dbReference type="NCBI Taxonomy" id="118510"/>
    <lineage>
        <taxon>Eukaryota</taxon>
        <taxon>Viridiplantae</taxon>
        <taxon>Streptophyta</taxon>
        <taxon>Embryophyta</taxon>
        <taxon>Tracheophyta</taxon>
        <taxon>Spermatophyta</taxon>
        <taxon>Magnoliopsida</taxon>
        <taxon>eudicotyledons</taxon>
        <taxon>Gunneridae</taxon>
        <taxon>Pentapetalae</taxon>
        <taxon>asterids</taxon>
        <taxon>campanulids</taxon>
        <taxon>Asterales</taxon>
        <taxon>Asteraceae</taxon>
        <taxon>Asteroideae</taxon>
        <taxon>Anthemideae</taxon>
        <taxon>Anthemidinae</taxon>
        <taxon>Tanacetum</taxon>
    </lineage>
</organism>
<sequence length="212" mass="23945">MIVESIHICFDEIKEVSETSVANDISGLVPQQEKASDYDNSDPVTQLQNVSSSADAHVPSQQELYLLFGPLYDEFFTVEASIPTYVHVEENNENQAEEEHLPDDEFTNPFCAPVQEVAESSSHNIGNSNVPTFNKPKVSENQWTKDHPLEQVHGNPLRPVQTRRQPATDPKMCMFALTVNTSEPKNIKEAMANSAWIEAIQEELHQFDRHQI</sequence>
<name>A0A699L022_TANCI</name>
<evidence type="ECO:0000313" key="1">
    <source>
        <dbReference type="EMBL" id="GFB14289.1"/>
    </source>
</evidence>
<gene>
    <name evidence="1" type="ORF">Tci_686260</name>
</gene>
<comment type="caution">
    <text evidence="1">The sequence shown here is derived from an EMBL/GenBank/DDBJ whole genome shotgun (WGS) entry which is preliminary data.</text>
</comment>
<evidence type="ECO:0008006" key="2">
    <source>
        <dbReference type="Google" id="ProtNLM"/>
    </source>
</evidence>
<dbReference type="EMBL" id="BKCJ010561428">
    <property type="protein sequence ID" value="GFB14289.1"/>
    <property type="molecule type" value="Genomic_DNA"/>
</dbReference>
<protein>
    <recommendedName>
        <fullName evidence="2">Gag-Pol polyprotein</fullName>
    </recommendedName>
</protein>